<organism evidence="1 2">
    <name type="scientific">Alkaliphilus oremlandii (strain OhILAs)</name>
    <name type="common">Clostridium oremlandii (strain OhILAs)</name>
    <dbReference type="NCBI Taxonomy" id="350688"/>
    <lineage>
        <taxon>Bacteria</taxon>
        <taxon>Bacillati</taxon>
        <taxon>Bacillota</taxon>
        <taxon>Clostridia</taxon>
        <taxon>Peptostreptococcales</taxon>
        <taxon>Natronincolaceae</taxon>
        <taxon>Alkaliphilus</taxon>
    </lineage>
</organism>
<sequence length="292" mass="33857">MEIYIFYYVDEDIHDFSSKRLKGGLKLKKLIILVLSITMVLAGCSGHKDASQRFKKDNFKSVVIGNGKMLKLVMDDEDTKALVDLFNTMVLKEMDKNLKEEPFIKVHFFGNDAEDTISIVFLGEKVFSQKEWYAVDLEFTKKLYNFYEGRALLEVEDDTLLEIQEKRADRANLDWKEALEGTWIVDDTTALTFDEEFLYQGDYKLKYVIHEAEGNRLLISAYGIHGLFTKNQKLFDMDIIFSEDLCNVQTQKIVPQFGTRDLVFQNNMIYQDEEGNILGDLSSVFFSENLLN</sequence>
<dbReference type="EMBL" id="CP000853">
    <property type="protein sequence ID" value="ABW17646.1"/>
    <property type="molecule type" value="Genomic_DNA"/>
</dbReference>
<evidence type="ECO:0000313" key="2">
    <source>
        <dbReference type="Proteomes" id="UP000000269"/>
    </source>
</evidence>
<dbReference type="Proteomes" id="UP000000269">
    <property type="component" value="Chromosome"/>
</dbReference>
<dbReference type="STRING" id="350688.Clos_0076"/>
<proteinExistence type="predicted"/>
<accession>A8MFK7</accession>
<dbReference type="HOGENOM" id="CLU_952000_0_0_9"/>
<dbReference type="AlphaFoldDB" id="A8MFK7"/>
<dbReference type="KEGG" id="aoe:Clos_0076"/>
<gene>
    <name evidence="1" type="ordered locus">Clos_0076</name>
</gene>
<name>A8MFK7_ALKOO</name>
<evidence type="ECO:0000313" key="1">
    <source>
        <dbReference type="EMBL" id="ABW17646.1"/>
    </source>
</evidence>
<keyword evidence="2" id="KW-1185">Reference proteome</keyword>
<reference evidence="2" key="1">
    <citation type="submission" date="2007-10" db="EMBL/GenBank/DDBJ databases">
        <title>Complete genome of Alkaliphilus oremlandii OhILAs.</title>
        <authorList>
            <person name="Copeland A."/>
            <person name="Lucas S."/>
            <person name="Lapidus A."/>
            <person name="Barry K."/>
            <person name="Detter J.C."/>
            <person name="Glavina del Rio T."/>
            <person name="Hammon N."/>
            <person name="Israni S."/>
            <person name="Dalin E."/>
            <person name="Tice H."/>
            <person name="Pitluck S."/>
            <person name="Chain P."/>
            <person name="Malfatti S."/>
            <person name="Shin M."/>
            <person name="Vergez L."/>
            <person name="Schmutz J."/>
            <person name="Larimer F."/>
            <person name="Land M."/>
            <person name="Hauser L."/>
            <person name="Kyrpides N."/>
            <person name="Mikhailova N."/>
            <person name="Stolz J.F."/>
            <person name="Dawson A."/>
            <person name="Fisher E."/>
            <person name="Crable B."/>
            <person name="Perera E."/>
            <person name="Lisak J."/>
            <person name="Ranganathan M."/>
            <person name="Basu P."/>
            <person name="Richardson P."/>
        </authorList>
    </citation>
    <scope>NUCLEOTIDE SEQUENCE [LARGE SCALE GENOMIC DNA]</scope>
    <source>
        <strain evidence="2">OhILAs</strain>
    </source>
</reference>
<protein>
    <submittedName>
        <fullName evidence="1">Uncharacterized protein</fullName>
    </submittedName>
</protein>